<keyword evidence="4" id="KW-1185">Reference proteome</keyword>
<dbReference type="Gene3D" id="1.10.260.40">
    <property type="entry name" value="lambda repressor-like DNA-binding domains"/>
    <property type="match status" value="1"/>
</dbReference>
<dbReference type="PANTHER" id="PTHR43852">
    <property type="entry name" value="NUCLEOTIDYLTRANSFERASE"/>
    <property type="match status" value="1"/>
</dbReference>
<evidence type="ECO:0000313" key="3">
    <source>
        <dbReference type="EMBL" id="PXX80022.1"/>
    </source>
</evidence>
<dbReference type="InterPro" id="IPR041633">
    <property type="entry name" value="Polbeta"/>
</dbReference>
<dbReference type="CDD" id="cd05403">
    <property type="entry name" value="NT_KNTase_like"/>
    <property type="match status" value="1"/>
</dbReference>
<keyword evidence="1" id="KW-0812">Transmembrane</keyword>
<dbReference type="SUPFAM" id="SSF47413">
    <property type="entry name" value="lambda repressor-like DNA-binding domains"/>
    <property type="match status" value="1"/>
</dbReference>
<feature type="domain" description="HTH cro/C1-type" evidence="2">
    <location>
        <begin position="48"/>
        <end position="84"/>
    </location>
</feature>
<dbReference type="CDD" id="cd00093">
    <property type="entry name" value="HTH_XRE"/>
    <property type="match status" value="1"/>
</dbReference>
<evidence type="ECO:0000313" key="4">
    <source>
        <dbReference type="Proteomes" id="UP000247612"/>
    </source>
</evidence>
<dbReference type="InterPro" id="IPR010982">
    <property type="entry name" value="Lambda_DNA-bd_dom_sf"/>
</dbReference>
<evidence type="ECO:0000256" key="1">
    <source>
        <dbReference type="SAM" id="Phobius"/>
    </source>
</evidence>
<dbReference type="PROSITE" id="PS50943">
    <property type="entry name" value="HTH_CROC1"/>
    <property type="match status" value="1"/>
</dbReference>
<feature type="transmembrane region" description="Helical" evidence="1">
    <location>
        <begin position="12"/>
        <end position="30"/>
    </location>
</feature>
<dbReference type="AlphaFoldDB" id="A0A318KTR3"/>
<organism evidence="3 4">
    <name type="scientific">Dielma fastidiosa</name>
    <dbReference type="NCBI Taxonomy" id="1034346"/>
    <lineage>
        <taxon>Bacteria</taxon>
        <taxon>Bacillati</taxon>
        <taxon>Bacillota</taxon>
        <taxon>Erysipelotrichia</taxon>
        <taxon>Erysipelotrichales</taxon>
        <taxon>Erysipelotrichaceae</taxon>
        <taxon>Dielma</taxon>
    </lineage>
</organism>
<dbReference type="STRING" id="1034346.GCA_000313565_01518"/>
<dbReference type="SUPFAM" id="SSF81301">
    <property type="entry name" value="Nucleotidyltransferase"/>
    <property type="match status" value="1"/>
</dbReference>
<dbReference type="PANTHER" id="PTHR43852:SF3">
    <property type="entry name" value="NUCLEOTIDYLTRANSFERASE"/>
    <property type="match status" value="1"/>
</dbReference>
<dbReference type="EMBL" id="QJKH01000004">
    <property type="protein sequence ID" value="PXX80022.1"/>
    <property type="molecule type" value="Genomic_DNA"/>
</dbReference>
<dbReference type="InterPro" id="IPR001387">
    <property type="entry name" value="Cro/C1-type_HTH"/>
</dbReference>
<reference evidence="3 4" key="1">
    <citation type="submission" date="2018-05" db="EMBL/GenBank/DDBJ databases">
        <title>Genomic Encyclopedia of Type Strains, Phase IV (KMG-IV): sequencing the most valuable type-strain genomes for metagenomic binning, comparative biology and taxonomic classification.</title>
        <authorList>
            <person name="Goeker M."/>
        </authorList>
    </citation>
    <scope>NUCLEOTIDE SEQUENCE [LARGE SCALE GENOMIC DNA]</scope>
    <source>
        <strain evidence="3 4">JC118</strain>
    </source>
</reference>
<dbReference type="Pfam" id="PF18765">
    <property type="entry name" value="Polbeta"/>
    <property type="match status" value="1"/>
</dbReference>
<keyword evidence="1" id="KW-1133">Transmembrane helix</keyword>
<dbReference type="InterPro" id="IPR043519">
    <property type="entry name" value="NT_sf"/>
</dbReference>
<keyword evidence="1" id="KW-0472">Membrane</keyword>
<evidence type="ECO:0000259" key="2">
    <source>
        <dbReference type="PROSITE" id="PS50943"/>
    </source>
</evidence>
<accession>A0A318KTR3</accession>
<gene>
    <name evidence="3" type="ORF">DES51_10424</name>
</gene>
<dbReference type="InterPro" id="IPR052930">
    <property type="entry name" value="TA_antitoxin_MntA"/>
</dbReference>
<name>A0A318KTR3_9FIRM</name>
<dbReference type="Gene3D" id="3.30.460.10">
    <property type="entry name" value="Beta Polymerase, domain 2"/>
    <property type="match status" value="1"/>
</dbReference>
<proteinExistence type="predicted"/>
<dbReference type="RefSeq" id="WP_022937821.1">
    <property type="nucleotide sequence ID" value="NZ_CABKRQ010000004.1"/>
</dbReference>
<comment type="caution">
    <text evidence="3">The sequence shown here is derived from an EMBL/GenBank/DDBJ whole genome shotgun (WGS) entry which is preliminary data.</text>
</comment>
<dbReference type="GO" id="GO:0003677">
    <property type="term" value="F:DNA binding"/>
    <property type="evidence" value="ECO:0007669"/>
    <property type="project" value="InterPro"/>
</dbReference>
<dbReference type="Proteomes" id="UP000247612">
    <property type="component" value="Unassembled WGS sequence"/>
</dbReference>
<sequence length="201" mass="23463">MILINAKIAHFTFIKHAIFALFILFNTQLLRVIPFNDILSIEVMDVTLRQLRKQKQLTQCECAQYLGIPLRTYQNYETDEAKVTSIKYAFMMQKLEQYGFVDETHGILTLNQIKEICTDIFRNFDIEYCYLFGSYAKETANEKSDVDLLISTSITGMKYYDLVEALREGLKKKVDVLKREQLNDNPELMNEILKDGIKIYG</sequence>
<protein>
    <recommendedName>
        <fullName evidence="2">HTH cro/C1-type domain-containing protein</fullName>
    </recommendedName>
</protein>